<dbReference type="EMBL" id="RJSG01000002">
    <property type="protein sequence ID" value="RNL79551.1"/>
    <property type="molecule type" value="Genomic_DNA"/>
</dbReference>
<organism evidence="4 5">
    <name type="scientific">Nocardioides marmorisolisilvae</name>
    <dbReference type="NCBI Taxonomy" id="1542737"/>
    <lineage>
        <taxon>Bacteria</taxon>
        <taxon>Bacillati</taxon>
        <taxon>Actinomycetota</taxon>
        <taxon>Actinomycetes</taxon>
        <taxon>Propionibacteriales</taxon>
        <taxon>Nocardioidaceae</taxon>
        <taxon>Nocardioides</taxon>
    </lineage>
</organism>
<evidence type="ECO:0000313" key="4">
    <source>
        <dbReference type="EMBL" id="RNL79551.1"/>
    </source>
</evidence>
<evidence type="ECO:0000259" key="2">
    <source>
        <dbReference type="Pfam" id="PF02470"/>
    </source>
</evidence>
<dbReference type="PANTHER" id="PTHR33371:SF4">
    <property type="entry name" value="INTERMEMBRANE PHOSPHOLIPID TRANSPORT SYSTEM BINDING PROTEIN MLAD"/>
    <property type="match status" value="1"/>
</dbReference>
<dbReference type="Pfam" id="PF11887">
    <property type="entry name" value="Mce4_CUP1"/>
    <property type="match status" value="1"/>
</dbReference>
<protein>
    <submittedName>
        <fullName evidence="4">MCE family protein</fullName>
    </submittedName>
</protein>
<keyword evidence="1" id="KW-1133">Transmembrane helix</keyword>
<dbReference type="InterPro" id="IPR005693">
    <property type="entry name" value="Mce"/>
</dbReference>
<dbReference type="NCBIfam" id="TIGR00996">
    <property type="entry name" value="Mtu_fam_mce"/>
    <property type="match status" value="1"/>
</dbReference>
<dbReference type="InterPro" id="IPR003399">
    <property type="entry name" value="Mce/MlaD"/>
</dbReference>
<keyword evidence="1" id="KW-0812">Transmembrane</keyword>
<dbReference type="RefSeq" id="WP_123234053.1">
    <property type="nucleotide sequence ID" value="NZ_RJSG01000002.1"/>
</dbReference>
<keyword evidence="1" id="KW-0472">Membrane</keyword>
<gene>
    <name evidence="4" type="ORF">EFL95_11265</name>
</gene>
<name>A0A3N0DVG5_9ACTN</name>
<proteinExistence type="predicted"/>
<dbReference type="PANTHER" id="PTHR33371">
    <property type="entry name" value="INTERMEMBRANE PHOSPHOLIPID TRANSPORT SYSTEM BINDING PROTEIN MLAD-RELATED"/>
    <property type="match status" value="1"/>
</dbReference>
<dbReference type="OrthoDB" id="4516955at2"/>
<reference evidence="4 5" key="1">
    <citation type="submission" date="2018-11" db="EMBL/GenBank/DDBJ databases">
        <authorList>
            <person name="Li F."/>
        </authorList>
    </citation>
    <scope>NUCLEOTIDE SEQUENCE [LARGE SCALE GENOMIC DNA]</scope>
    <source>
        <strain evidence="4 5">KIS18-7</strain>
    </source>
</reference>
<feature type="transmembrane region" description="Helical" evidence="1">
    <location>
        <begin position="12"/>
        <end position="32"/>
    </location>
</feature>
<evidence type="ECO:0000256" key="1">
    <source>
        <dbReference type="SAM" id="Phobius"/>
    </source>
</evidence>
<dbReference type="InterPro" id="IPR052336">
    <property type="entry name" value="MlaD_Phospholipid_Transporter"/>
</dbReference>
<sequence length="391" mass="40223">MNANALLDRLSGKVLAVTVAVLLVAATFLIFVGGSDDKKVTAHFSRAVAVYKGSEVRLMGVRIGTVTAVVPEGDSVRVEMTYDSHYQLPASAKAAIVTPTLVADRFVQLAPAYTGGAVMKSGADIPLDKTGTPVELDRIYKSLANLSEALGPNDANVHGALASVLHSGANALRGQGALANKTLLSMSQAIQAFGDNSGALFSSVRQLSQLTEVLATNDAFVQQFIGDLAGVSSQLAGERDDLRQALASLARVVTTVRTFVHDNKQALTTNVRNLTGALGALAKEKDSLATALQLAPLGLGNLTLAYDVKTGSIGSRVQFGPTAQSLGNVLCDVVVNAGVKNSQLACQVLEKLLAPLAAHGTDIGAGIQLPGFNVSASAPSNGLQGLLGGSK</sequence>
<feature type="domain" description="Mce/MlaD" evidence="2">
    <location>
        <begin position="38"/>
        <end position="111"/>
    </location>
</feature>
<dbReference type="InterPro" id="IPR024516">
    <property type="entry name" value="Mce_C"/>
</dbReference>
<evidence type="ECO:0000313" key="5">
    <source>
        <dbReference type="Proteomes" id="UP000277094"/>
    </source>
</evidence>
<evidence type="ECO:0000259" key="3">
    <source>
        <dbReference type="Pfam" id="PF11887"/>
    </source>
</evidence>
<dbReference type="Pfam" id="PF02470">
    <property type="entry name" value="MlaD"/>
    <property type="match status" value="1"/>
</dbReference>
<feature type="domain" description="Mammalian cell entry C-terminal" evidence="3">
    <location>
        <begin position="119"/>
        <end position="293"/>
    </location>
</feature>
<dbReference type="AlphaFoldDB" id="A0A3N0DVG5"/>
<dbReference type="Proteomes" id="UP000277094">
    <property type="component" value="Unassembled WGS sequence"/>
</dbReference>
<dbReference type="GO" id="GO:0005576">
    <property type="term" value="C:extracellular region"/>
    <property type="evidence" value="ECO:0007669"/>
    <property type="project" value="TreeGrafter"/>
</dbReference>
<accession>A0A3N0DVG5</accession>
<keyword evidence="5" id="KW-1185">Reference proteome</keyword>
<comment type="caution">
    <text evidence="4">The sequence shown here is derived from an EMBL/GenBank/DDBJ whole genome shotgun (WGS) entry which is preliminary data.</text>
</comment>